<keyword evidence="1" id="KW-0472">Membrane</keyword>
<evidence type="ECO:0000313" key="2">
    <source>
        <dbReference type="EMBL" id="CAG5126940.1"/>
    </source>
</evidence>
<organism evidence="2 3">
    <name type="scientific">Candidula unifasciata</name>
    <dbReference type="NCBI Taxonomy" id="100452"/>
    <lineage>
        <taxon>Eukaryota</taxon>
        <taxon>Metazoa</taxon>
        <taxon>Spiralia</taxon>
        <taxon>Lophotrochozoa</taxon>
        <taxon>Mollusca</taxon>
        <taxon>Gastropoda</taxon>
        <taxon>Heterobranchia</taxon>
        <taxon>Euthyneura</taxon>
        <taxon>Panpulmonata</taxon>
        <taxon>Eupulmonata</taxon>
        <taxon>Stylommatophora</taxon>
        <taxon>Helicina</taxon>
        <taxon>Helicoidea</taxon>
        <taxon>Geomitridae</taxon>
        <taxon>Candidula</taxon>
    </lineage>
</organism>
<proteinExistence type="predicted"/>
<dbReference type="OrthoDB" id="6041233at2759"/>
<name>A0A8S3ZGX7_9EUPU</name>
<comment type="caution">
    <text evidence="2">The sequence shown here is derived from an EMBL/GenBank/DDBJ whole genome shotgun (WGS) entry which is preliminary data.</text>
</comment>
<dbReference type="Proteomes" id="UP000678393">
    <property type="component" value="Unassembled WGS sequence"/>
</dbReference>
<keyword evidence="3" id="KW-1185">Reference proteome</keyword>
<dbReference type="EMBL" id="CAJHNH020002505">
    <property type="protein sequence ID" value="CAG5126940.1"/>
    <property type="molecule type" value="Genomic_DNA"/>
</dbReference>
<keyword evidence="1" id="KW-0812">Transmembrane</keyword>
<reference evidence="2" key="1">
    <citation type="submission" date="2021-04" db="EMBL/GenBank/DDBJ databases">
        <authorList>
            <consortium name="Molecular Ecology Group"/>
        </authorList>
    </citation>
    <scope>NUCLEOTIDE SEQUENCE</scope>
</reference>
<dbReference type="AlphaFoldDB" id="A0A8S3ZGX7"/>
<evidence type="ECO:0000313" key="3">
    <source>
        <dbReference type="Proteomes" id="UP000678393"/>
    </source>
</evidence>
<evidence type="ECO:0000256" key="1">
    <source>
        <dbReference type="SAM" id="Phobius"/>
    </source>
</evidence>
<accession>A0A8S3ZGX7</accession>
<feature type="transmembrane region" description="Helical" evidence="1">
    <location>
        <begin position="114"/>
        <end position="133"/>
    </location>
</feature>
<feature type="non-terminal residue" evidence="2">
    <location>
        <position position="136"/>
    </location>
</feature>
<keyword evidence="1" id="KW-1133">Transmembrane helix</keyword>
<sequence length="136" mass="14888">ARQMCWSCQYVLRGAGKEECSAAPGNWTGGESRIRCPTKCIITAEFDSVTGEPTFIHRGCGMFQQPDGCLDNGARHSCFYSCQGKNYCNNKKLSKSPKCADSVGTGNMVDSMTFIVHTCLSLFVCYVISLCMLKPT</sequence>
<gene>
    <name evidence="2" type="ORF">CUNI_LOCUS12498</name>
</gene>
<protein>
    <submittedName>
        <fullName evidence="2">Uncharacterized protein</fullName>
    </submittedName>
</protein>